<dbReference type="InterPro" id="IPR021765">
    <property type="entry name" value="UstYa-like"/>
</dbReference>
<dbReference type="GO" id="GO:0043386">
    <property type="term" value="P:mycotoxin biosynthetic process"/>
    <property type="evidence" value="ECO:0007669"/>
    <property type="project" value="InterPro"/>
</dbReference>
<name>A0A0A1VAL5_ASPFL</name>
<keyword evidence="2" id="KW-0560">Oxidoreductase</keyword>
<feature type="transmembrane region" description="Helical" evidence="4">
    <location>
        <begin position="60"/>
        <end position="83"/>
    </location>
</feature>
<dbReference type="VEuPathDB" id="FungiDB:AFLA_009735"/>
<gene>
    <name evidence="5" type="primary">ustYa</name>
    <name evidence="6" type="ORF">CA14_009425</name>
</gene>
<dbReference type="PANTHER" id="PTHR33365">
    <property type="entry name" value="YALI0B05434P"/>
    <property type="match status" value="1"/>
</dbReference>
<keyword evidence="4" id="KW-0812">Transmembrane</keyword>
<dbReference type="VEuPathDB" id="FungiDB:F9C07_2285477"/>
<dbReference type="Proteomes" id="UP000275480">
    <property type="component" value="Unassembled WGS sequence"/>
</dbReference>
<dbReference type="PANTHER" id="PTHR33365:SF11">
    <property type="entry name" value="TAT PATHWAY SIGNAL SEQUENCE"/>
    <property type="match status" value="1"/>
</dbReference>
<evidence type="ECO:0000256" key="3">
    <source>
        <dbReference type="ARBA" id="ARBA00035112"/>
    </source>
</evidence>
<dbReference type="EMBL" id="BR001206">
    <property type="protein sequence ID" value="FAA01142.1"/>
    <property type="molecule type" value="Genomic_DNA"/>
</dbReference>
<dbReference type="EMBL" id="QQZZ01000009">
    <property type="protein sequence ID" value="RMZ48658.1"/>
    <property type="molecule type" value="Genomic_DNA"/>
</dbReference>
<reference evidence="5" key="2">
    <citation type="journal article" date="2014" name="Fungal Genet. Biol.">
        <title>Characterization of the biosynthetic gene cluster for the ribosomally synthesized cyclic peptide ustiloxin B in Aspergillus flavus.</title>
        <authorList>
            <person name="Umemura M."/>
            <person name="Nagano N."/>
            <person name="Koike H."/>
            <person name="Kawano J."/>
            <person name="Ishii T."/>
            <person name="Miyamura Y."/>
            <person name="Kikuchi M."/>
            <person name="Tamano K."/>
            <person name="Yu J."/>
            <person name="Shin-ya K."/>
            <person name="Machida M."/>
        </authorList>
    </citation>
    <scope>NUCLEOTIDE SEQUENCE</scope>
    <source>
        <strain evidence="5">NRRL3357</strain>
    </source>
</reference>
<dbReference type="GO" id="GO:0016491">
    <property type="term" value="F:oxidoreductase activity"/>
    <property type="evidence" value="ECO:0007669"/>
    <property type="project" value="UniProtKB-KW"/>
</dbReference>
<keyword evidence="4" id="KW-0472">Membrane</keyword>
<reference evidence="6 7" key="3">
    <citation type="submission" date="2018-07" db="EMBL/GenBank/DDBJ databases">
        <title>Identification of spontaneous genetic mutation associated with occurrence of a yellow conidial color mutant of Aspergillus flavus.</title>
        <authorList>
            <person name="Chang P.-K."/>
            <person name="Mack B.M."/>
            <person name="Scharfenstein L."/>
            <person name="Gilbert M.K."/>
        </authorList>
    </citation>
    <scope>NUCLEOTIDE SEQUENCE [LARGE SCALE GENOMIC DNA]</scope>
    <source>
        <strain evidence="6 7">CA14</strain>
    </source>
</reference>
<keyword evidence="4" id="KW-1133">Transmembrane helix</keyword>
<evidence type="ECO:0000313" key="7">
    <source>
        <dbReference type="Proteomes" id="UP000275480"/>
    </source>
</evidence>
<evidence type="ECO:0000313" key="5">
    <source>
        <dbReference type="EMBL" id="FAA01142.1"/>
    </source>
</evidence>
<evidence type="ECO:0008006" key="8">
    <source>
        <dbReference type="Google" id="ProtNLM"/>
    </source>
</evidence>
<organism evidence="5">
    <name type="scientific">Aspergillus flavus</name>
    <dbReference type="NCBI Taxonomy" id="5059"/>
    <lineage>
        <taxon>Eukaryota</taxon>
        <taxon>Fungi</taxon>
        <taxon>Dikarya</taxon>
        <taxon>Ascomycota</taxon>
        <taxon>Pezizomycotina</taxon>
        <taxon>Eurotiomycetes</taxon>
        <taxon>Eurotiomycetidae</taxon>
        <taxon>Eurotiales</taxon>
        <taxon>Aspergillaceae</taxon>
        <taxon>Aspergillus</taxon>
        <taxon>Aspergillus subgen. Circumdati</taxon>
    </lineage>
</organism>
<evidence type="ECO:0000256" key="4">
    <source>
        <dbReference type="SAM" id="Phobius"/>
    </source>
</evidence>
<evidence type="ECO:0000256" key="2">
    <source>
        <dbReference type="ARBA" id="ARBA00023002"/>
    </source>
</evidence>
<comment type="similarity">
    <text evidence="3">Belongs to the ustYa family.</text>
</comment>
<comment type="pathway">
    <text evidence="1">Mycotoxin biosynthesis.</text>
</comment>
<evidence type="ECO:0000313" key="6">
    <source>
        <dbReference type="EMBL" id="RMZ48658.1"/>
    </source>
</evidence>
<dbReference type="AlphaFoldDB" id="A0A0A1VAL5"/>
<sequence length="255" mass="29500">MFSYFFRSREIKMAERSSNGYKEVPVRHSEESTIAEEEKDTLLEDRSYSRRDRKRSCSKAVWFLIALLLLSNIGLLGGLIHYFRKTHHKEKDVPWLPPKTTPTRKLFVFQTLYGEPLNPEAEKAWDELMPIGRGFVNINNDTALPDQPGLDQSLPQQRAMISVFHQLHCIYMTREGYYAAREGNLDQVNAAHLMHCWDYLRQAIMCHADTTLEWIPAPPNDKGSTGWGVEHTCGDFDAIARWAEDNRLKTTYGIH</sequence>
<dbReference type="Pfam" id="PF11807">
    <property type="entry name" value="UstYa"/>
    <property type="match status" value="1"/>
</dbReference>
<evidence type="ECO:0000256" key="1">
    <source>
        <dbReference type="ARBA" id="ARBA00004685"/>
    </source>
</evidence>
<proteinExistence type="inferred from homology"/>
<protein>
    <recommendedName>
        <fullName evidence="8">Oxidase ustYa</fullName>
    </recommendedName>
</protein>
<accession>A0A0A1VAL5</accession>
<reference evidence="5" key="1">
    <citation type="journal article" date="2014" name="Bioinformatics">
        <title>Ustiloxins, fungal cyclic peptides, are ribosomally synthesised in Ustilaginoidea virens.</title>
        <authorList>
            <person name="Tsukui T."/>
            <person name="Nagano N."/>
            <person name="Umemura M."/>
            <person name="Kumagai T."/>
            <person name="Terai G."/>
            <person name="Machida M."/>
            <person name="Asai K."/>
        </authorList>
    </citation>
    <scope>NUCLEOTIDE SEQUENCE</scope>
    <source>
        <strain evidence="5">NRRL3357</strain>
    </source>
</reference>